<proteinExistence type="predicted"/>
<dbReference type="GO" id="GO:0035082">
    <property type="term" value="P:axoneme assembly"/>
    <property type="evidence" value="ECO:0007669"/>
    <property type="project" value="TreeGrafter"/>
</dbReference>
<reference evidence="2 3" key="1">
    <citation type="submission" date="2018-10" db="EMBL/GenBank/DDBJ databases">
        <title>Genome assembly for a Yunnan-Guizhou Plateau 3E fish, Anabarilius grahami (Regan), and its evolutionary and genetic applications.</title>
        <authorList>
            <person name="Jiang W."/>
        </authorList>
    </citation>
    <scope>NUCLEOTIDE SEQUENCE [LARGE SCALE GENOMIC DNA]</scope>
    <source>
        <strain evidence="2">AG-KIZ</strain>
        <tissue evidence="2">Muscle</tissue>
    </source>
</reference>
<evidence type="ECO:0000313" key="2">
    <source>
        <dbReference type="EMBL" id="ROL54309.1"/>
    </source>
</evidence>
<evidence type="ECO:0000313" key="3">
    <source>
        <dbReference type="Proteomes" id="UP000281406"/>
    </source>
</evidence>
<protein>
    <recommendedName>
        <fullName evidence="4">Jhy protein homolog</fullName>
    </recommendedName>
</protein>
<feature type="compositionally biased region" description="Basic and acidic residues" evidence="1">
    <location>
        <begin position="250"/>
        <end position="263"/>
    </location>
</feature>
<gene>
    <name evidence="2" type="ORF">DPX16_10732</name>
</gene>
<feature type="compositionally biased region" description="Basic and acidic residues" evidence="1">
    <location>
        <begin position="281"/>
        <end position="291"/>
    </location>
</feature>
<dbReference type="Proteomes" id="UP000281406">
    <property type="component" value="Unassembled WGS sequence"/>
</dbReference>
<dbReference type="PANTHER" id="PTHR14726:SF1">
    <property type="entry name" value="JHY PROTEIN HOMOLOG"/>
    <property type="match status" value="1"/>
</dbReference>
<dbReference type="InterPro" id="IPR027968">
    <property type="entry name" value="JHY"/>
</dbReference>
<sequence length="755" mass="85736">MKTIVSEQQRHHQLNGPEALEQPKVKFNMITDSSPRNNMPDLPLMWDSLESDTESLVQEKEYQRELQMRIDLLSADNSKQHCAQNDSEEEHLDVYDSLDLKPRQVKGPHEPLRQTPPEDEYAYLRYDPNWRKNQEGGQNQFLNQLNGRLSLDSFEESEDSLEPLESTALGSRQDYVIVSNPPTVQMENASSQPPSSPFHLHPQQEDPPNPPESKSSCMSSEGTPRDDEEHLNVKSVSPQKRSSRYISDPRPVRAKEDIVERNKATLGINTHKQGSYLKAHQQMEKTDETKQPRKTSYETISTRSPESQDNVRDPELMWLQKTQKLKQSHKERKEPKKRGRTSSHPVQLKPPVPESKPRAHLKPLTERHITSVDHLSQDSEETPVAYIHDPPQSGLPSHTHAPPTVNLNINLHTPANQAQPLNLSQKETILTLVSQALQWDRPDLFNPPFLQPGYHPSLLPNSEGQMGLAPKAVVSSPAPYSGVVHAVDRSVPQRHAGKPLPDAFENSSFKNHNRLRQVHKHTLCKIPMLNLPTSPQVEASHYPPELWPNDEESVGPFVPPTQISAPYTVLPPIGRANGSDTELGSDRSEHQLNPIHRSSSEGYLSQMEKHNQLKAKTNYKAYTLKDFKNMQQEVKLGGLGPTNTIPEAVAEKIRRQKLYSNVIREQNKKISRIPSLSAQDPVGSDDKDIVPRRKALEYAKTIAKPKPPPKSKDRPREQPQYLQETDPIHLATLEMLRRHEDEKRAVARFRTIHAV</sequence>
<dbReference type="Pfam" id="PF15261">
    <property type="entry name" value="JHY"/>
    <property type="match status" value="1"/>
</dbReference>
<evidence type="ECO:0000256" key="1">
    <source>
        <dbReference type="SAM" id="MobiDB-lite"/>
    </source>
</evidence>
<feature type="compositionally biased region" description="Polar residues" evidence="1">
    <location>
        <begin position="180"/>
        <end position="193"/>
    </location>
</feature>
<feature type="compositionally biased region" description="Polar residues" evidence="1">
    <location>
        <begin position="297"/>
        <end position="308"/>
    </location>
</feature>
<dbReference type="AlphaFoldDB" id="A0A3N0Z768"/>
<dbReference type="OrthoDB" id="10057281at2759"/>
<feature type="region of interest" description="Disordered" evidence="1">
    <location>
        <begin position="1"/>
        <end position="24"/>
    </location>
</feature>
<feature type="region of interest" description="Disordered" evidence="1">
    <location>
        <begin position="154"/>
        <end position="360"/>
    </location>
</feature>
<accession>A0A3N0Z768</accession>
<organism evidence="2 3">
    <name type="scientific">Anabarilius grahami</name>
    <name type="common">Kanglang fish</name>
    <name type="synonym">Barilius grahami</name>
    <dbReference type="NCBI Taxonomy" id="495550"/>
    <lineage>
        <taxon>Eukaryota</taxon>
        <taxon>Metazoa</taxon>
        <taxon>Chordata</taxon>
        <taxon>Craniata</taxon>
        <taxon>Vertebrata</taxon>
        <taxon>Euteleostomi</taxon>
        <taxon>Actinopterygii</taxon>
        <taxon>Neopterygii</taxon>
        <taxon>Teleostei</taxon>
        <taxon>Ostariophysi</taxon>
        <taxon>Cypriniformes</taxon>
        <taxon>Xenocyprididae</taxon>
        <taxon>Xenocypridinae</taxon>
        <taxon>Xenocypridinae incertae sedis</taxon>
        <taxon>Anabarilius</taxon>
    </lineage>
</organism>
<feature type="region of interest" description="Disordered" evidence="1">
    <location>
        <begin position="701"/>
        <end position="728"/>
    </location>
</feature>
<feature type="compositionally biased region" description="Basic residues" evidence="1">
    <location>
        <begin position="323"/>
        <end position="341"/>
    </location>
</feature>
<dbReference type="PANTHER" id="PTHR14726">
    <property type="entry name" value="JHY PROTEIN HOMOLOG"/>
    <property type="match status" value="1"/>
</dbReference>
<keyword evidence="3" id="KW-1185">Reference proteome</keyword>
<feature type="compositionally biased region" description="Basic and acidic residues" evidence="1">
    <location>
        <begin position="223"/>
        <end position="232"/>
    </location>
</feature>
<name>A0A3N0Z768_ANAGA</name>
<evidence type="ECO:0008006" key="4">
    <source>
        <dbReference type="Google" id="ProtNLM"/>
    </source>
</evidence>
<comment type="caution">
    <text evidence="2">The sequence shown here is derived from an EMBL/GenBank/DDBJ whole genome shotgun (WGS) entry which is preliminary data.</text>
</comment>
<dbReference type="EMBL" id="RJVU01007007">
    <property type="protein sequence ID" value="ROL54309.1"/>
    <property type="molecule type" value="Genomic_DNA"/>
</dbReference>
<feature type="compositionally biased region" description="Polar residues" evidence="1">
    <location>
        <begin position="212"/>
        <end position="222"/>
    </location>
</feature>